<comment type="pathway">
    <text evidence="2">Amino-acid biosynthesis; L-lysine biosynthesis via DAP pathway; LL-2,6-diaminopimelate from (S)-tetrahydrodipicolinate (aminotransferase route): step 1/1.</text>
</comment>
<dbReference type="NCBIfam" id="TIGR03540">
    <property type="entry name" value="DapC_direct"/>
    <property type="match status" value="1"/>
</dbReference>
<keyword evidence="5" id="KW-0663">Pyridoxal phosphate</keyword>
<evidence type="ECO:0000256" key="3">
    <source>
        <dbReference type="ARBA" id="ARBA00022576"/>
    </source>
</evidence>
<dbReference type="PANTHER" id="PTHR42832:SF3">
    <property type="entry name" value="L-GLUTAMINE--4-(METHYLSULFANYL)-2-OXOBUTANOATE AMINOTRANSFERASE"/>
    <property type="match status" value="1"/>
</dbReference>
<dbReference type="Gene3D" id="3.90.1150.10">
    <property type="entry name" value="Aspartate Aminotransferase, domain 1"/>
    <property type="match status" value="1"/>
</dbReference>
<comment type="cofactor">
    <cofactor evidence="1 7">
        <name>pyridoxal 5'-phosphate</name>
        <dbReference type="ChEBI" id="CHEBI:597326"/>
    </cofactor>
</comment>
<dbReference type="AlphaFoldDB" id="A0A7C4RRE4"/>
<evidence type="ECO:0000256" key="6">
    <source>
        <dbReference type="ARBA" id="ARBA00051934"/>
    </source>
</evidence>
<protein>
    <recommendedName>
        <fullName evidence="7">Aminotransferase</fullName>
        <ecNumber evidence="7">2.6.1.-</ecNumber>
    </recommendedName>
</protein>
<dbReference type="CDD" id="cd00609">
    <property type="entry name" value="AAT_like"/>
    <property type="match status" value="1"/>
</dbReference>
<dbReference type="InterPro" id="IPR050881">
    <property type="entry name" value="LL-DAP_aminotransferase"/>
</dbReference>
<dbReference type="GO" id="GO:0030170">
    <property type="term" value="F:pyridoxal phosphate binding"/>
    <property type="evidence" value="ECO:0007669"/>
    <property type="project" value="InterPro"/>
</dbReference>
<evidence type="ECO:0000256" key="1">
    <source>
        <dbReference type="ARBA" id="ARBA00001933"/>
    </source>
</evidence>
<sequence length="391" mass="42929">MRVTIELAQRVQQLPPYLFKEIDEQKAAVRKQGVDIIDLGVGDPDMPTPSHIIEALNRAARDPANHRYPSYSGMVGFNEAVARWYKRRFDVDLDPHREVITLIGSKEGIAHIPLAYIDPGDLALATSPGYPVYHTGVQFAGGSTVFLDLKKENGFLPDLDAVPADVRARAKLMFVNYPNNPTSTVAEADFFEKLVRFAETNNILVCHDAAYSEIAFDGYAPRSFLETPGAKEVGIEFHSLSKTYNMTGWRLGFAVGRADVIQALGKIKSNIDSGAFQAVQYAGIIALDGDQTCLAEINAEYQKRRDLLVAGLKRLGFQFEVPKATFYVWVEVPKGYTSKEFAGLLLTKAGIVVTPGNGFGAAGEGYFRIAMTVSTDRIAEALDRIEKANIG</sequence>
<dbReference type="NCBIfam" id="NF006756">
    <property type="entry name" value="PRK09276.1"/>
    <property type="match status" value="1"/>
</dbReference>
<evidence type="ECO:0000259" key="8">
    <source>
        <dbReference type="Pfam" id="PF00155"/>
    </source>
</evidence>
<feature type="domain" description="Aminotransferase class I/classII large" evidence="8">
    <location>
        <begin position="35"/>
        <end position="385"/>
    </location>
</feature>
<evidence type="ECO:0000256" key="4">
    <source>
        <dbReference type="ARBA" id="ARBA00022679"/>
    </source>
</evidence>
<proteinExistence type="inferred from homology"/>
<evidence type="ECO:0000256" key="2">
    <source>
        <dbReference type="ARBA" id="ARBA00004982"/>
    </source>
</evidence>
<dbReference type="InterPro" id="IPR004838">
    <property type="entry name" value="NHTrfase_class1_PyrdxlP-BS"/>
</dbReference>
<organism evidence="9">
    <name type="scientific">Desulfatirhabdium butyrativorans</name>
    <dbReference type="NCBI Taxonomy" id="340467"/>
    <lineage>
        <taxon>Bacteria</taxon>
        <taxon>Pseudomonadati</taxon>
        <taxon>Thermodesulfobacteriota</taxon>
        <taxon>Desulfobacteria</taxon>
        <taxon>Desulfobacterales</taxon>
        <taxon>Desulfatirhabdiaceae</taxon>
        <taxon>Desulfatirhabdium</taxon>
    </lineage>
</organism>
<accession>A0A7C4RRE4</accession>
<dbReference type="EC" id="2.6.1.-" evidence="7"/>
<comment type="similarity">
    <text evidence="7">Belongs to the class-I pyridoxal-phosphate-dependent aminotransferase family.</text>
</comment>
<dbReference type="Gene3D" id="3.40.640.10">
    <property type="entry name" value="Type I PLP-dependent aspartate aminotransferase-like (Major domain)"/>
    <property type="match status" value="1"/>
</dbReference>
<keyword evidence="3 7" id="KW-0032">Aminotransferase</keyword>
<dbReference type="PANTHER" id="PTHR42832">
    <property type="entry name" value="AMINO ACID AMINOTRANSFERASE"/>
    <property type="match status" value="1"/>
</dbReference>
<dbReference type="GO" id="GO:0010285">
    <property type="term" value="F:L,L-diaminopimelate aminotransferase activity"/>
    <property type="evidence" value="ECO:0007669"/>
    <property type="project" value="UniProtKB-EC"/>
</dbReference>
<dbReference type="InterPro" id="IPR004839">
    <property type="entry name" value="Aminotransferase_I/II_large"/>
</dbReference>
<comment type="caution">
    <text evidence="9">The sequence shown here is derived from an EMBL/GenBank/DDBJ whole genome shotgun (WGS) entry which is preliminary data.</text>
</comment>
<dbReference type="EMBL" id="DSUH01000131">
    <property type="protein sequence ID" value="HGU32356.1"/>
    <property type="molecule type" value="Genomic_DNA"/>
</dbReference>
<comment type="catalytic activity">
    <reaction evidence="6">
        <text>(2S,6S)-2,6-diaminopimelate + 2-oxoglutarate = (S)-2,3,4,5-tetrahydrodipicolinate + L-glutamate + H2O + H(+)</text>
        <dbReference type="Rhea" id="RHEA:23988"/>
        <dbReference type="ChEBI" id="CHEBI:15377"/>
        <dbReference type="ChEBI" id="CHEBI:15378"/>
        <dbReference type="ChEBI" id="CHEBI:16810"/>
        <dbReference type="ChEBI" id="CHEBI:16845"/>
        <dbReference type="ChEBI" id="CHEBI:29985"/>
        <dbReference type="ChEBI" id="CHEBI:57609"/>
        <dbReference type="EC" id="2.6.1.83"/>
    </reaction>
</comment>
<evidence type="ECO:0000256" key="5">
    <source>
        <dbReference type="ARBA" id="ARBA00022898"/>
    </source>
</evidence>
<evidence type="ECO:0000313" key="9">
    <source>
        <dbReference type="EMBL" id="HGU32356.1"/>
    </source>
</evidence>
<dbReference type="InterPro" id="IPR015421">
    <property type="entry name" value="PyrdxlP-dep_Trfase_major"/>
</dbReference>
<name>A0A7C4RRE4_9BACT</name>
<dbReference type="InterPro" id="IPR019881">
    <property type="entry name" value="DAP-NH2Trfase_DapL_Desulfo"/>
</dbReference>
<gene>
    <name evidence="9" type="ORF">ENS29_05820</name>
</gene>
<dbReference type="GO" id="GO:0009089">
    <property type="term" value="P:lysine biosynthetic process via diaminopimelate"/>
    <property type="evidence" value="ECO:0007669"/>
    <property type="project" value="UniProtKB-UniPathway"/>
</dbReference>
<dbReference type="PROSITE" id="PS00105">
    <property type="entry name" value="AA_TRANSFER_CLASS_1"/>
    <property type="match status" value="1"/>
</dbReference>
<reference evidence="9" key="1">
    <citation type="journal article" date="2020" name="mSystems">
        <title>Genome- and Community-Level Interaction Insights into Carbon Utilization and Element Cycling Functions of Hydrothermarchaeota in Hydrothermal Sediment.</title>
        <authorList>
            <person name="Zhou Z."/>
            <person name="Liu Y."/>
            <person name="Xu W."/>
            <person name="Pan J."/>
            <person name="Luo Z.H."/>
            <person name="Li M."/>
        </authorList>
    </citation>
    <scope>NUCLEOTIDE SEQUENCE [LARGE SCALE GENOMIC DNA]</scope>
    <source>
        <strain evidence="9">SpSt-477</strain>
    </source>
</reference>
<dbReference type="InterPro" id="IPR015424">
    <property type="entry name" value="PyrdxlP-dep_Trfase"/>
</dbReference>
<dbReference type="InterPro" id="IPR015422">
    <property type="entry name" value="PyrdxlP-dep_Trfase_small"/>
</dbReference>
<dbReference type="InterPro" id="IPR019942">
    <property type="entry name" value="DapL/ALD1"/>
</dbReference>
<dbReference type="SUPFAM" id="SSF53383">
    <property type="entry name" value="PLP-dependent transferases"/>
    <property type="match status" value="1"/>
</dbReference>
<dbReference type="Pfam" id="PF00155">
    <property type="entry name" value="Aminotran_1_2"/>
    <property type="match status" value="1"/>
</dbReference>
<evidence type="ECO:0000256" key="7">
    <source>
        <dbReference type="RuleBase" id="RU000481"/>
    </source>
</evidence>
<keyword evidence="4 7" id="KW-0808">Transferase</keyword>
<dbReference type="UniPathway" id="UPA00034">
    <property type="reaction ID" value="UER00466"/>
</dbReference>
<dbReference type="HAMAP" id="MF_01642">
    <property type="entry name" value="DapL_aminotrans_1"/>
    <property type="match status" value="1"/>
</dbReference>